<evidence type="ECO:0000256" key="5">
    <source>
        <dbReference type="SAM" id="Coils"/>
    </source>
</evidence>
<accession>A0A7S3DX73</accession>
<keyword evidence="5" id="KW-0175">Coiled coil</keyword>
<feature type="compositionally biased region" description="Low complexity" evidence="6">
    <location>
        <begin position="23"/>
        <end position="39"/>
    </location>
</feature>
<dbReference type="Gene3D" id="6.10.280.10">
    <property type="entry name" value="Mediator complex, subunit Med21"/>
    <property type="match status" value="1"/>
</dbReference>
<evidence type="ECO:0000313" key="7">
    <source>
        <dbReference type="EMBL" id="CAD9993303.1"/>
    </source>
</evidence>
<evidence type="ECO:0008006" key="8">
    <source>
        <dbReference type="Google" id="ProtNLM"/>
    </source>
</evidence>
<gene>
    <name evidence="7" type="ORF">APAL1065_LOCUS26300</name>
</gene>
<name>A0A7S3DX73_9STRA</name>
<reference evidence="7" key="1">
    <citation type="submission" date="2021-01" db="EMBL/GenBank/DDBJ databases">
        <authorList>
            <person name="Corre E."/>
            <person name="Pelletier E."/>
            <person name="Niang G."/>
            <person name="Scheremetjew M."/>
            <person name="Finn R."/>
            <person name="Kale V."/>
            <person name="Holt S."/>
            <person name="Cochrane G."/>
            <person name="Meng A."/>
            <person name="Brown T."/>
            <person name="Cohen L."/>
        </authorList>
    </citation>
    <scope>NUCLEOTIDE SEQUENCE</scope>
    <source>
        <strain evidence="7">CCMP125</strain>
    </source>
</reference>
<dbReference type="EMBL" id="HBHT01039130">
    <property type="protein sequence ID" value="CAD9993303.1"/>
    <property type="molecule type" value="Transcribed_RNA"/>
</dbReference>
<protein>
    <recommendedName>
        <fullName evidence="8">Mediator of RNA polymerase II transcription subunit 21</fullName>
    </recommendedName>
</protein>
<organism evidence="7">
    <name type="scientific">Entomoneis paludosa</name>
    <dbReference type="NCBI Taxonomy" id="265537"/>
    <lineage>
        <taxon>Eukaryota</taxon>
        <taxon>Sar</taxon>
        <taxon>Stramenopiles</taxon>
        <taxon>Ochrophyta</taxon>
        <taxon>Bacillariophyta</taxon>
        <taxon>Bacillariophyceae</taxon>
        <taxon>Bacillariophycidae</taxon>
        <taxon>Entomoneidaceae</taxon>
        <taxon>Entomoneis</taxon>
    </lineage>
</organism>
<keyword evidence="3" id="KW-0804">Transcription</keyword>
<comment type="subcellular location">
    <subcellularLocation>
        <location evidence="1">Nucleus</location>
    </subcellularLocation>
</comment>
<proteinExistence type="predicted"/>
<feature type="coiled-coil region" evidence="5">
    <location>
        <begin position="129"/>
        <end position="156"/>
    </location>
</feature>
<evidence type="ECO:0000256" key="3">
    <source>
        <dbReference type="ARBA" id="ARBA00023163"/>
    </source>
</evidence>
<keyword evidence="2" id="KW-0805">Transcription regulation</keyword>
<evidence type="ECO:0000256" key="1">
    <source>
        <dbReference type="ARBA" id="ARBA00004123"/>
    </source>
</evidence>
<sequence>MFEALRGLRDAVAPESGNLGAQTTTDTNPTTDPNTTSSDEPPDAEELWQAYRVGDPGAVQLLESTAAGAASTTGRRNLLTRDDVVRLHAQLEESRDTALVTQLAATVLQKSRDIDTALEQSIPGIDRTRTQQMTRIQDLLQQNNQALEELSTLYRVAQTKQAACRTWVRQSTSVALDIEEEEVVGVSTTAAHMKSEPERMDTTV</sequence>
<feature type="region of interest" description="Disordered" evidence="6">
    <location>
        <begin position="1"/>
        <end position="43"/>
    </location>
</feature>
<evidence type="ECO:0000256" key="6">
    <source>
        <dbReference type="SAM" id="MobiDB-lite"/>
    </source>
</evidence>
<dbReference type="AlphaFoldDB" id="A0A7S3DX73"/>
<evidence type="ECO:0000256" key="4">
    <source>
        <dbReference type="ARBA" id="ARBA00023242"/>
    </source>
</evidence>
<evidence type="ECO:0000256" key="2">
    <source>
        <dbReference type="ARBA" id="ARBA00023015"/>
    </source>
</evidence>
<dbReference type="InterPro" id="IPR037212">
    <property type="entry name" value="Med7/Med21-like"/>
</dbReference>
<dbReference type="SUPFAM" id="SSF140718">
    <property type="entry name" value="Mediator hinge subcomplex-like"/>
    <property type="match status" value="1"/>
</dbReference>
<dbReference type="GO" id="GO:0016592">
    <property type="term" value="C:mediator complex"/>
    <property type="evidence" value="ECO:0007669"/>
    <property type="project" value="InterPro"/>
</dbReference>
<keyword evidence="4" id="KW-0539">Nucleus</keyword>